<keyword evidence="2" id="KW-0238">DNA-binding</keyword>
<dbReference type="InterPro" id="IPR036388">
    <property type="entry name" value="WH-like_DNA-bd_sf"/>
</dbReference>
<dbReference type="InterPro" id="IPR011991">
    <property type="entry name" value="ArsR-like_HTH"/>
</dbReference>
<dbReference type="SMART" id="SM00418">
    <property type="entry name" value="HTH_ARSR"/>
    <property type="match status" value="1"/>
</dbReference>
<dbReference type="Pfam" id="PF12840">
    <property type="entry name" value="HTH_20"/>
    <property type="match status" value="1"/>
</dbReference>
<dbReference type="InterPro" id="IPR036390">
    <property type="entry name" value="WH_DNA-bd_sf"/>
</dbReference>
<evidence type="ECO:0000259" key="4">
    <source>
        <dbReference type="SMART" id="SM00418"/>
    </source>
</evidence>
<dbReference type="CDD" id="cd00090">
    <property type="entry name" value="HTH_ARSR"/>
    <property type="match status" value="1"/>
</dbReference>
<accession>A0ABP4IWP1</accession>
<evidence type="ECO:0000256" key="1">
    <source>
        <dbReference type="ARBA" id="ARBA00023015"/>
    </source>
</evidence>
<gene>
    <name evidence="5" type="ORF">GCM10009613_58790</name>
</gene>
<dbReference type="SUPFAM" id="SSF46785">
    <property type="entry name" value="Winged helix' DNA-binding domain"/>
    <property type="match status" value="1"/>
</dbReference>
<evidence type="ECO:0000313" key="6">
    <source>
        <dbReference type="Proteomes" id="UP001501414"/>
    </source>
</evidence>
<dbReference type="EMBL" id="BAAAJK010000052">
    <property type="protein sequence ID" value="GAA1401040.1"/>
    <property type="molecule type" value="Genomic_DNA"/>
</dbReference>
<dbReference type="Proteomes" id="UP001501414">
    <property type="component" value="Unassembled WGS sequence"/>
</dbReference>
<keyword evidence="3" id="KW-0804">Transcription</keyword>
<name>A0ABP4IWP1_9PSEU</name>
<protein>
    <submittedName>
        <fullName evidence="5">Helix-turn-helix domain-containing protein</fullName>
    </submittedName>
</protein>
<dbReference type="RefSeq" id="WP_344028763.1">
    <property type="nucleotide sequence ID" value="NZ_BAAAJK010000052.1"/>
</dbReference>
<dbReference type="PANTHER" id="PTHR33154">
    <property type="entry name" value="TRANSCRIPTIONAL REGULATOR, ARSR FAMILY"/>
    <property type="match status" value="1"/>
</dbReference>
<comment type="caution">
    <text evidence="5">The sequence shown here is derived from an EMBL/GenBank/DDBJ whole genome shotgun (WGS) entry which is preliminary data.</text>
</comment>
<organism evidence="5 6">
    <name type="scientific">Pseudonocardia kongjuensis</name>
    <dbReference type="NCBI Taxonomy" id="102227"/>
    <lineage>
        <taxon>Bacteria</taxon>
        <taxon>Bacillati</taxon>
        <taxon>Actinomycetota</taxon>
        <taxon>Actinomycetes</taxon>
        <taxon>Pseudonocardiales</taxon>
        <taxon>Pseudonocardiaceae</taxon>
        <taxon>Pseudonocardia</taxon>
    </lineage>
</organism>
<evidence type="ECO:0000313" key="5">
    <source>
        <dbReference type="EMBL" id="GAA1401040.1"/>
    </source>
</evidence>
<evidence type="ECO:0000256" key="3">
    <source>
        <dbReference type="ARBA" id="ARBA00023163"/>
    </source>
</evidence>
<evidence type="ECO:0000256" key="2">
    <source>
        <dbReference type="ARBA" id="ARBA00023125"/>
    </source>
</evidence>
<proteinExistence type="predicted"/>
<dbReference type="InterPro" id="IPR001845">
    <property type="entry name" value="HTH_ArsR_DNA-bd_dom"/>
</dbReference>
<dbReference type="InterPro" id="IPR051081">
    <property type="entry name" value="HTH_MetalResp_TranReg"/>
</dbReference>
<keyword evidence="1" id="KW-0805">Transcription regulation</keyword>
<dbReference type="Gene3D" id="1.10.10.10">
    <property type="entry name" value="Winged helix-like DNA-binding domain superfamily/Winged helix DNA-binding domain"/>
    <property type="match status" value="1"/>
</dbReference>
<feature type="domain" description="HTH arsR-type" evidence="4">
    <location>
        <begin position="70"/>
        <end position="143"/>
    </location>
</feature>
<keyword evidence="6" id="KW-1185">Reference proteome</keyword>
<reference evidence="6" key="1">
    <citation type="journal article" date="2019" name="Int. J. Syst. Evol. Microbiol.">
        <title>The Global Catalogue of Microorganisms (GCM) 10K type strain sequencing project: providing services to taxonomists for standard genome sequencing and annotation.</title>
        <authorList>
            <consortium name="The Broad Institute Genomics Platform"/>
            <consortium name="The Broad Institute Genome Sequencing Center for Infectious Disease"/>
            <person name="Wu L."/>
            <person name="Ma J."/>
        </authorList>
    </citation>
    <scope>NUCLEOTIDE SEQUENCE [LARGE SCALE GENOMIC DNA]</scope>
    <source>
        <strain evidence="6">JCM 11896</strain>
    </source>
</reference>
<dbReference type="PANTHER" id="PTHR33154:SF18">
    <property type="entry name" value="ARSENICAL RESISTANCE OPERON REPRESSOR"/>
    <property type="match status" value="1"/>
</dbReference>
<sequence length="156" mass="16392">MTADRLADLERRVEQLEQRLAAAPAAVAPAPTGTGTVRYSGEVALHGEVRWSIEYDAGAALALDDEPRTAVLAALGHPVRVRIVRGLLHGPRGTAELTEVAELASTGQLYHHLRALTHAGLVEQDGRGSYRIAPRAVVPVLVLLTAAADLGGQLGS</sequence>